<gene>
    <name evidence="2" type="ORF">KFE25_014178</name>
</gene>
<dbReference type="Proteomes" id="UP000751190">
    <property type="component" value="Unassembled WGS sequence"/>
</dbReference>
<evidence type="ECO:0000256" key="1">
    <source>
        <dbReference type="SAM" id="SignalP"/>
    </source>
</evidence>
<keyword evidence="1" id="KW-0732">Signal</keyword>
<feature type="chain" id="PRO_5035249752" evidence="1">
    <location>
        <begin position="19"/>
        <end position="356"/>
    </location>
</feature>
<reference evidence="2" key="1">
    <citation type="submission" date="2021-05" db="EMBL/GenBank/DDBJ databases">
        <title>The genome of the haptophyte Pavlova lutheri (Diacronema luteri, Pavlovales) - a model for lipid biosynthesis in eukaryotic algae.</title>
        <authorList>
            <person name="Hulatt C.J."/>
            <person name="Posewitz M.C."/>
        </authorList>
    </citation>
    <scope>NUCLEOTIDE SEQUENCE</scope>
    <source>
        <strain evidence="2">NIVA-4/92</strain>
    </source>
</reference>
<feature type="signal peptide" evidence="1">
    <location>
        <begin position="1"/>
        <end position="18"/>
    </location>
</feature>
<dbReference type="AlphaFoldDB" id="A0A8J5XAS7"/>
<dbReference type="OrthoDB" id="409510at2759"/>
<dbReference type="Gene3D" id="3.40.50.300">
    <property type="entry name" value="P-loop containing nucleotide triphosphate hydrolases"/>
    <property type="match status" value="1"/>
</dbReference>
<evidence type="ECO:0000313" key="3">
    <source>
        <dbReference type="Proteomes" id="UP000751190"/>
    </source>
</evidence>
<sequence>MAPRAIAMVAFASAVGMAQEAGLAAIAGEYAAAAPAAARALLDVAAAVPGDRAPTVDAPFVFFHLRKSAGTLIRKELVAQAMRRKLPTFVPCHTAPCDTYGAGDFHAAVIGGHLYFSSVAWALRRGANPNPALRAAPSANFSCFTILRRPLARVESCWNFRMRGRRGPRARLAARLTGGAGALARRRAVPKPFIAMGAAELREALPLALDEYGHGCNNEALRIFADAGQAETTVNNATAADRRAAPALLDSALRNMQRCVVGVLERCEETVEALSATYPWIPRLPCARRANSYGANVRAGGALAAGLSYAPDALAEVARQNALEEHVYAVANAMLDAQLAMLRARGWAAGPAAPAV</sequence>
<comment type="caution">
    <text evidence="2">The sequence shown here is derived from an EMBL/GenBank/DDBJ whole genome shotgun (WGS) entry which is preliminary data.</text>
</comment>
<dbReference type="EMBL" id="JAGTXO010000035">
    <property type="protein sequence ID" value="KAG8460033.1"/>
    <property type="molecule type" value="Genomic_DNA"/>
</dbReference>
<organism evidence="2 3">
    <name type="scientific">Diacronema lutheri</name>
    <name type="common">Unicellular marine alga</name>
    <name type="synonym">Monochrysis lutheri</name>
    <dbReference type="NCBI Taxonomy" id="2081491"/>
    <lineage>
        <taxon>Eukaryota</taxon>
        <taxon>Haptista</taxon>
        <taxon>Haptophyta</taxon>
        <taxon>Pavlovophyceae</taxon>
        <taxon>Pavlovales</taxon>
        <taxon>Pavlovaceae</taxon>
        <taxon>Diacronema</taxon>
    </lineage>
</organism>
<proteinExistence type="predicted"/>
<protein>
    <submittedName>
        <fullName evidence="2">Uncharacterized protein</fullName>
    </submittedName>
</protein>
<evidence type="ECO:0000313" key="2">
    <source>
        <dbReference type="EMBL" id="KAG8460033.1"/>
    </source>
</evidence>
<keyword evidence="3" id="KW-1185">Reference proteome</keyword>
<name>A0A8J5XAS7_DIALT</name>
<accession>A0A8J5XAS7</accession>
<dbReference type="InterPro" id="IPR027417">
    <property type="entry name" value="P-loop_NTPase"/>
</dbReference>